<feature type="domain" description="HTH gntR-type" evidence="4">
    <location>
        <begin position="22"/>
        <end position="90"/>
    </location>
</feature>
<reference evidence="5 6" key="1">
    <citation type="submission" date="2016-10" db="EMBL/GenBank/DDBJ databases">
        <authorList>
            <person name="de Groot N.N."/>
        </authorList>
    </citation>
    <scope>NUCLEOTIDE SEQUENCE [LARGE SCALE GENOMIC DNA]</scope>
    <source>
        <strain evidence="5 6">CGMCC 1.9157</strain>
    </source>
</reference>
<dbReference type="GO" id="GO:0003677">
    <property type="term" value="F:DNA binding"/>
    <property type="evidence" value="ECO:0007669"/>
    <property type="project" value="UniProtKB-KW"/>
</dbReference>
<dbReference type="Gene3D" id="3.40.1410.10">
    <property type="entry name" value="Chorismate lyase-like"/>
    <property type="match status" value="1"/>
</dbReference>
<keyword evidence="1" id="KW-0805">Transcription regulation</keyword>
<protein>
    <submittedName>
        <fullName evidence="5">GntR family transcriptional regulator, histidine utilization repressor</fullName>
    </submittedName>
</protein>
<dbReference type="STRING" id="655353.SAMN04488056_101116"/>
<dbReference type="RefSeq" id="WP_090067804.1">
    <property type="nucleotide sequence ID" value="NZ_FOVR01000001.1"/>
</dbReference>
<dbReference type="PANTHER" id="PTHR44846:SF16">
    <property type="entry name" value="TRANSCRIPTIONAL REGULATOR PHNF-RELATED"/>
    <property type="match status" value="1"/>
</dbReference>
<dbReference type="PROSITE" id="PS50949">
    <property type="entry name" value="HTH_GNTR"/>
    <property type="match status" value="1"/>
</dbReference>
<dbReference type="Gene3D" id="1.10.10.10">
    <property type="entry name" value="Winged helix-like DNA-binding domain superfamily/Winged helix DNA-binding domain"/>
    <property type="match status" value="1"/>
</dbReference>
<keyword evidence="6" id="KW-1185">Reference proteome</keyword>
<dbReference type="Pfam" id="PF07702">
    <property type="entry name" value="UTRA"/>
    <property type="match status" value="1"/>
</dbReference>
<dbReference type="InterPro" id="IPR000524">
    <property type="entry name" value="Tscrpt_reg_HTH_GntR"/>
</dbReference>
<dbReference type="Proteomes" id="UP000199236">
    <property type="component" value="Unassembled WGS sequence"/>
</dbReference>
<dbReference type="EMBL" id="FOVR01000001">
    <property type="protein sequence ID" value="SFN50427.1"/>
    <property type="molecule type" value="Genomic_DNA"/>
</dbReference>
<dbReference type="InterPro" id="IPR036388">
    <property type="entry name" value="WH-like_DNA-bd_sf"/>
</dbReference>
<dbReference type="GO" id="GO:0003700">
    <property type="term" value="F:DNA-binding transcription factor activity"/>
    <property type="evidence" value="ECO:0007669"/>
    <property type="project" value="InterPro"/>
</dbReference>
<evidence type="ECO:0000256" key="1">
    <source>
        <dbReference type="ARBA" id="ARBA00023015"/>
    </source>
</evidence>
<name>A0A1I4ZJU2_9HYPH</name>
<dbReference type="SMART" id="SM00345">
    <property type="entry name" value="HTH_GNTR"/>
    <property type="match status" value="1"/>
</dbReference>
<evidence type="ECO:0000313" key="5">
    <source>
        <dbReference type="EMBL" id="SFN50427.1"/>
    </source>
</evidence>
<dbReference type="InterPro" id="IPR050679">
    <property type="entry name" value="Bact_HTH_transcr_reg"/>
</dbReference>
<dbReference type="SUPFAM" id="SSF46785">
    <property type="entry name" value="Winged helix' DNA-binding domain"/>
    <property type="match status" value="1"/>
</dbReference>
<evidence type="ECO:0000259" key="4">
    <source>
        <dbReference type="PROSITE" id="PS50949"/>
    </source>
</evidence>
<sequence length="251" mass="28247">MRVESARVAIVSGGGCVGSVPKSGYLAIKGYISTMIRSKEWPPGHLLPTETELAAQFDCARATVNRALGELAEEQIIDRRRKAGSRVRDGRERMANLKIQFPCREIEAMGKDHRYVSLKREMCALPMLLQNIGETRLEDQCLRTEGVHYASETPFQFERSWFRRNAFPELFQEGGKVKAPCITLLEKNPFYHGSLCVSASKANHIEARHLGIKVGEPLINKEYILTDGLEGTPVAVMQIRYKPDYSISCIF</sequence>
<dbReference type="Pfam" id="PF00392">
    <property type="entry name" value="GntR"/>
    <property type="match status" value="1"/>
</dbReference>
<dbReference type="OrthoDB" id="9808698at2"/>
<dbReference type="AlphaFoldDB" id="A0A1I4ZJU2"/>
<dbReference type="PANTHER" id="PTHR44846">
    <property type="entry name" value="MANNOSYL-D-GLYCERATE TRANSPORT/METABOLISM SYSTEM REPRESSOR MNGR-RELATED"/>
    <property type="match status" value="1"/>
</dbReference>
<gene>
    <name evidence="5" type="ORF">SAMN04488056_101116</name>
</gene>
<dbReference type="CDD" id="cd07377">
    <property type="entry name" value="WHTH_GntR"/>
    <property type="match status" value="1"/>
</dbReference>
<evidence type="ECO:0000256" key="3">
    <source>
        <dbReference type="ARBA" id="ARBA00023163"/>
    </source>
</evidence>
<evidence type="ECO:0000313" key="6">
    <source>
        <dbReference type="Proteomes" id="UP000199236"/>
    </source>
</evidence>
<evidence type="ECO:0000256" key="2">
    <source>
        <dbReference type="ARBA" id="ARBA00023125"/>
    </source>
</evidence>
<dbReference type="PRINTS" id="PR00035">
    <property type="entry name" value="HTHGNTR"/>
</dbReference>
<dbReference type="SUPFAM" id="SSF64288">
    <property type="entry name" value="Chorismate lyase-like"/>
    <property type="match status" value="1"/>
</dbReference>
<organism evidence="5 6">
    <name type="scientific">Cohaesibacter marisflavi</name>
    <dbReference type="NCBI Taxonomy" id="655353"/>
    <lineage>
        <taxon>Bacteria</taxon>
        <taxon>Pseudomonadati</taxon>
        <taxon>Pseudomonadota</taxon>
        <taxon>Alphaproteobacteria</taxon>
        <taxon>Hyphomicrobiales</taxon>
        <taxon>Cohaesibacteraceae</taxon>
    </lineage>
</organism>
<dbReference type="InterPro" id="IPR028978">
    <property type="entry name" value="Chorismate_lyase_/UTRA_dom_sf"/>
</dbReference>
<proteinExistence type="predicted"/>
<dbReference type="InterPro" id="IPR036390">
    <property type="entry name" value="WH_DNA-bd_sf"/>
</dbReference>
<keyword evidence="3" id="KW-0804">Transcription</keyword>
<accession>A0A1I4ZJU2</accession>
<dbReference type="SMART" id="SM00866">
    <property type="entry name" value="UTRA"/>
    <property type="match status" value="1"/>
</dbReference>
<dbReference type="InterPro" id="IPR011663">
    <property type="entry name" value="UTRA"/>
</dbReference>
<keyword evidence="2" id="KW-0238">DNA-binding</keyword>